<dbReference type="PANTHER" id="PTHR31151:SF0">
    <property type="entry name" value="PROLINE-TRNA LIGASE (DUF1680)"/>
    <property type="match status" value="1"/>
</dbReference>
<evidence type="ECO:0000256" key="1">
    <source>
        <dbReference type="SAM" id="SignalP"/>
    </source>
</evidence>
<dbReference type="Pfam" id="PF07944">
    <property type="entry name" value="Beta-AFase-like_GH127_cat"/>
    <property type="match status" value="1"/>
</dbReference>
<evidence type="ECO:0000259" key="2">
    <source>
        <dbReference type="Pfam" id="PF07944"/>
    </source>
</evidence>
<evidence type="ECO:0000313" key="4">
    <source>
        <dbReference type="Proteomes" id="UP000233837"/>
    </source>
</evidence>
<sequence length="175" mass="19874">MEPGVIVCLFFLLALAHFSYVCGKECTNIPTQTSSHTIRSQLRKDSWEGELLSHYQSSIIDKSTYMDLLPRKLLERESMVESFDWKILYQSMSSDGISKQQQGGDFLKEVSLHDVRLDPDSVHGQAQQTNMEYLLLLDLDSLVWSFRKQAGLETPGTPYGGWEAPDVELRGHFVG</sequence>
<gene>
    <name evidence="3" type="ORF">MA16_Dca018369</name>
</gene>
<feature type="domain" description="Non-reducing end beta-L-arabinofuranosidase-like GH127 catalytic" evidence="2">
    <location>
        <begin position="114"/>
        <end position="175"/>
    </location>
</feature>
<protein>
    <recommendedName>
        <fullName evidence="2">Non-reducing end beta-L-arabinofuranosidase-like GH127 catalytic domain-containing protein</fullName>
    </recommendedName>
</protein>
<reference evidence="3 4" key="2">
    <citation type="journal article" date="2017" name="Nature">
        <title>The Apostasia genome and the evolution of orchids.</title>
        <authorList>
            <person name="Zhang G.Q."/>
            <person name="Liu K.W."/>
            <person name="Li Z."/>
            <person name="Lohaus R."/>
            <person name="Hsiao Y.Y."/>
            <person name="Niu S.C."/>
            <person name="Wang J.Y."/>
            <person name="Lin Y.C."/>
            <person name="Xu Q."/>
            <person name="Chen L.J."/>
            <person name="Yoshida K."/>
            <person name="Fujiwara S."/>
            <person name="Wang Z.W."/>
            <person name="Zhang Y.Q."/>
            <person name="Mitsuda N."/>
            <person name="Wang M."/>
            <person name="Liu G.H."/>
            <person name="Pecoraro L."/>
            <person name="Huang H.X."/>
            <person name="Xiao X.J."/>
            <person name="Lin M."/>
            <person name="Wu X.Y."/>
            <person name="Wu W.L."/>
            <person name="Chen Y.Y."/>
            <person name="Chang S.B."/>
            <person name="Sakamoto S."/>
            <person name="Ohme-Takagi M."/>
            <person name="Yagi M."/>
            <person name="Zeng S.J."/>
            <person name="Shen C.Y."/>
            <person name="Yeh C.M."/>
            <person name="Luo Y.B."/>
            <person name="Tsai W.C."/>
            <person name="Van de Peer Y."/>
            <person name="Liu Z.J."/>
        </authorList>
    </citation>
    <scope>NUCLEOTIDE SEQUENCE [LARGE SCALE GENOMIC DNA]</scope>
    <source>
        <tissue evidence="3">The whole plant</tissue>
    </source>
</reference>
<keyword evidence="4" id="KW-1185">Reference proteome</keyword>
<feature type="signal peptide" evidence="1">
    <location>
        <begin position="1"/>
        <end position="23"/>
    </location>
</feature>
<dbReference type="Proteomes" id="UP000233837">
    <property type="component" value="Unassembled WGS sequence"/>
</dbReference>
<proteinExistence type="predicted"/>
<dbReference type="InterPro" id="IPR012878">
    <property type="entry name" value="Beta-AFase-like_GH127_cat"/>
</dbReference>
<dbReference type="AlphaFoldDB" id="A0A2I0XAV6"/>
<name>A0A2I0XAV6_9ASPA</name>
<evidence type="ECO:0000313" key="3">
    <source>
        <dbReference type="EMBL" id="PKU85032.1"/>
    </source>
</evidence>
<feature type="chain" id="PRO_5014139109" description="Non-reducing end beta-L-arabinofuranosidase-like GH127 catalytic domain-containing protein" evidence="1">
    <location>
        <begin position="24"/>
        <end position="175"/>
    </location>
</feature>
<keyword evidence="1" id="KW-0732">Signal</keyword>
<reference evidence="3 4" key="1">
    <citation type="journal article" date="2016" name="Sci. Rep.">
        <title>The Dendrobium catenatum Lindl. genome sequence provides insights into polysaccharide synthase, floral development and adaptive evolution.</title>
        <authorList>
            <person name="Zhang G.Q."/>
            <person name="Xu Q."/>
            <person name="Bian C."/>
            <person name="Tsai W.C."/>
            <person name="Yeh C.M."/>
            <person name="Liu K.W."/>
            <person name="Yoshida K."/>
            <person name="Zhang L.S."/>
            <person name="Chang S.B."/>
            <person name="Chen F."/>
            <person name="Shi Y."/>
            <person name="Su Y.Y."/>
            <person name="Zhang Y.Q."/>
            <person name="Chen L.J."/>
            <person name="Yin Y."/>
            <person name="Lin M."/>
            <person name="Huang H."/>
            <person name="Deng H."/>
            <person name="Wang Z.W."/>
            <person name="Zhu S.L."/>
            <person name="Zhao X."/>
            <person name="Deng C."/>
            <person name="Niu S.C."/>
            <person name="Huang J."/>
            <person name="Wang M."/>
            <person name="Liu G.H."/>
            <person name="Yang H.J."/>
            <person name="Xiao X.J."/>
            <person name="Hsiao Y.Y."/>
            <person name="Wu W.L."/>
            <person name="Chen Y.Y."/>
            <person name="Mitsuda N."/>
            <person name="Ohme-Takagi M."/>
            <person name="Luo Y.B."/>
            <person name="Van de Peer Y."/>
            <person name="Liu Z.J."/>
        </authorList>
    </citation>
    <scope>NUCLEOTIDE SEQUENCE [LARGE SCALE GENOMIC DNA]</scope>
    <source>
        <tissue evidence="3">The whole plant</tissue>
    </source>
</reference>
<accession>A0A2I0XAV6</accession>
<organism evidence="3 4">
    <name type="scientific">Dendrobium catenatum</name>
    <dbReference type="NCBI Taxonomy" id="906689"/>
    <lineage>
        <taxon>Eukaryota</taxon>
        <taxon>Viridiplantae</taxon>
        <taxon>Streptophyta</taxon>
        <taxon>Embryophyta</taxon>
        <taxon>Tracheophyta</taxon>
        <taxon>Spermatophyta</taxon>
        <taxon>Magnoliopsida</taxon>
        <taxon>Liliopsida</taxon>
        <taxon>Asparagales</taxon>
        <taxon>Orchidaceae</taxon>
        <taxon>Epidendroideae</taxon>
        <taxon>Malaxideae</taxon>
        <taxon>Dendrobiinae</taxon>
        <taxon>Dendrobium</taxon>
    </lineage>
</organism>
<dbReference type="EMBL" id="KZ502006">
    <property type="protein sequence ID" value="PKU85032.1"/>
    <property type="molecule type" value="Genomic_DNA"/>
</dbReference>
<dbReference type="PANTHER" id="PTHR31151">
    <property type="entry name" value="PROLINE-TRNA LIGASE (DUF1680)"/>
    <property type="match status" value="1"/>
</dbReference>